<keyword evidence="2" id="KW-1185">Reference proteome</keyword>
<gene>
    <name evidence="1" type="ORF">K504DRAFT_498798</name>
</gene>
<protein>
    <submittedName>
        <fullName evidence="1">Uncharacterized protein</fullName>
    </submittedName>
</protein>
<sequence>MAVDTKPKLFNHQLFHLNSIPPNTGQSFHVNDFDIPNSASLIQAPALQGFILCGQYLLASPFLAIFPRLTDSHPGSPQSGAIRHNRKCRPLLATRHQGLLVPMIHTISNASIFFPPFHLLLHRTSSLKPSSRCVCTYTVVRGNRLESMGTYPGSR</sequence>
<evidence type="ECO:0000313" key="2">
    <source>
        <dbReference type="Proteomes" id="UP000799428"/>
    </source>
</evidence>
<dbReference type="AlphaFoldDB" id="A0A6G1KMD6"/>
<name>A0A6G1KMD6_9PLEO</name>
<accession>A0A6G1KMD6</accession>
<proteinExistence type="predicted"/>
<organism evidence="1 2">
    <name type="scientific">Pleomassaria siparia CBS 279.74</name>
    <dbReference type="NCBI Taxonomy" id="1314801"/>
    <lineage>
        <taxon>Eukaryota</taxon>
        <taxon>Fungi</taxon>
        <taxon>Dikarya</taxon>
        <taxon>Ascomycota</taxon>
        <taxon>Pezizomycotina</taxon>
        <taxon>Dothideomycetes</taxon>
        <taxon>Pleosporomycetidae</taxon>
        <taxon>Pleosporales</taxon>
        <taxon>Pleomassariaceae</taxon>
        <taxon>Pleomassaria</taxon>
    </lineage>
</organism>
<dbReference type="EMBL" id="MU005765">
    <property type="protein sequence ID" value="KAF2714004.1"/>
    <property type="molecule type" value="Genomic_DNA"/>
</dbReference>
<reference evidence="1" key="1">
    <citation type="journal article" date="2020" name="Stud. Mycol.">
        <title>101 Dothideomycetes genomes: a test case for predicting lifestyles and emergence of pathogens.</title>
        <authorList>
            <person name="Haridas S."/>
            <person name="Albert R."/>
            <person name="Binder M."/>
            <person name="Bloem J."/>
            <person name="Labutti K."/>
            <person name="Salamov A."/>
            <person name="Andreopoulos B."/>
            <person name="Baker S."/>
            <person name="Barry K."/>
            <person name="Bills G."/>
            <person name="Bluhm B."/>
            <person name="Cannon C."/>
            <person name="Castanera R."/>
            <person name="Culley D."/>
            <person name="Daum C."/>
            <person name="Ezra D."/>
            <person name="Gonzalez J."/>
            <person name="Henrissat B."/>
            <person name="Kuo A."/>
            <person name="Liang C."/>
            <person name="Lipzen A."/>
            <person name="Lutzoni F."/>
            <person name="Magnuson J."/>
            <person name="Mondo S."/>
            <person name="Nolan M."/>
            <person name="Ohm R."/>
            <person name="Pangilinan J."/>
            <person name="Park H.-J."/>
            <person name="Ramirez L."/>
            <person name="Alfaro M."/>
            <person name="Sun H."/>
            <person name="Tritt A."/>
            <person name="Yoshinaga Y."/>
            <person name="Zwiers L.-H."/>
            <person name="Turgeon B."/>
            <person name="Goodwin S."/>
            <person name="Spatafora J."/>
            <person name="Crous P."/>
            <person name="Grigoriev I."/>
        </authorList>
    </citation>
    <scope>NUCLEOTIDE SEQUENCE</scope>
    <source>
        <strain evidence="1">CBS 279.74</strain>
    </source>
</reference>
<dbReference type="Proteomes" id="UP000799428">
    <property type="component" value="Unassembled WGS sequence"/>
</dbReference>
<evidence type="ECO:0000313" key="1">
    <source>
        <dbReference type="EMBL" id="KAF2714004.1"/>
    </source>
</evidence>